<evidence type="ECO:0008006" key="7">
    <source>
        <dbReference type="Google" id="ProtNLM"/>
    </source>
</evidence>
<feature type="repeat" description="ANK" evidence="3">
    <location>
        <begin position="685"/>
        <end position="726"/>
    </location>
</feature>
<keyword evidence="6" id="KW-1185">Reference proteome</keyword>
<keyword evidence="4" id="KW-0732">Signal</keyword>
<dbReference type="SUPFAM" id="SSF48403">
    <property type="entry name" value="Ankyrin repeat"/>
    <property type="match status" value="1"/>
</dbReference>
<dbReference type="PROSITE" id="PS50088">
    <property type="entry name" value="ANK_REPEAT"/>
    <property type="match status" value="2"/>
</dbReference>
<dbReference type="SMART" id="SM00248">
    <property type="entry name" value="ANK"/>
    <property type="match status" value="2"/>
</dbReference>
<feature type="repeat" description="ANK" evidence="3">
    <location>
        <begin position="652"/>
        <end position="684"/>
    </location>
</feature>
<evidence type="ECO:0000313" key="6">
    <source>
        <dbReference type="Proteomes" id="UP001238179"/>
    </source>
</evidence>
<feature type="chain" id="PRO_5041430905" description="Ankyrin repeat protein" evidence="4">
    <location>
        <begin position="28"/>
        <end position="760"/>
    </location>
</feature>
<protein>
    <recommendedName>
        <fullName evidence="7">Ankyrin repeat protein</fullName>
    </recommendedName>
</protein>
<sequence>MPSRRLPALLAASLCLVLSAEIPVEQAAGLYEQTDPGHRELSPLWGMVVARSGILRNLRFFGAYGPEPRTGLPRHPGLPGDRDHPQDPVAGVIQYLFPSPDGVNFVPNQRTKDPIGNLSRNREEGLRRILVLLEAITVRKARMGEVPSRAVEELGRDAVRILEPTGVPGSGHDRILGDFASMLARAVQQEVADGGRAYPPRIVELALLGYAWKVADEAGELYRAFMPHLLLGPAPPAFRAVDPPFMDSQLPGFLRRLDEQAAGLPTSVPPGEIALFLDAHNAQGPLPELLSYGMAGHHGASYPDCGETSLRNFFNIAFTRRGVFSEARFQALLQRFPPDGIEKLLEIQGFYHSFPRIQDQASQKARDAWSAIVSQVNLPGDPLPVAYRDRTHNLRGVERGPENLLNLVAHLIPDPVLNLPWPESKAPHLDRELALWRHAALGKVQRLCELVSQKDRVLAVKETGGARGNPFFRSLVFTLDGEAAFAWEFWPGHYALRSLAEDDGPAAWVARMEIPGAYPLLRAWARGLQGKPRLEAPWELYAMDLGASRMALAAIHAILRSGSADLRAKVPLLVEKSVPVDPAAYDLLAEALYRHPEENLDPPWYPIPSVRALPPQVKEAMFGFNPEWSDFPEWVRFWLDHGLDPSTASGGEGERILHWAALRYDLDLCRRALRAGAKVNLTDNLGRTPLLVAVTEWRESRDPRGDLDAIIQALLDAGADPGLRDAAGESPLGLARKYQLTDLLSRFERPPAERKNEAIR</sequence>
<evidence type="ECO:0000256" key="3">
    <source>
        <dbReference type="PROSITE-ProRule" id="PRU00023"/>
    </source>
</evidence>
<reference evidence="6" key="1">
    <citation type="journal article" date="2023" name="Int. J. Syst. Evol. Microbiol.">
        <title>Mesoterricola silvestris gen. nov., sp. nov., Mesoterricola sediminis sp. nov., Geothrix oryzae sp. nov., Geothrix edaphica sp. nov., Geothrix rubra sp. nov., and Geothrix limicola sp. nov., six novel members of Acidobacteriota isolated from soils.</title>
        <authorList>
            <person name="Itoh H."/>
            <person name="Sugisawa Y."/>
            <person name="Mise K."/>
            <person name="Xu Z."/>
            <person name="Kuniyasu M."/>
            <person name="Ushijima N."/>
            <person name="Kawano K."/>
            <person name="Kobayashi E."/>
            <person name="Shiratori Y."/>
            <person name="Masuda Y."/>
            <person name="Senoo K."/>
        </authorList>
    </citation>
    <scope>NUCLEOTIDE SEQUENCE [LARGE SCALE GENOMIC DNA]</scope>
    <source>
        <strain evidence="6">W79</strain>
    </source>
</reference>
<proteinExistence type="predicted"/>
<dbReference type="EMBL" id="AP027080">
    <property type="protein sequence ID" value="BDU72098.1"/>
    <property type="molecule type" value="Genomic_DNA"/>
</dbReference>
<organism evidence="5 6">
    <name type="scientific">Mesoterricola silvestris</name>
    <dbReference type="NCBI Taxonomy" id="2927979"/>
    <lineage>
        <taxon>Bacteria</taxon>
        <taxon>Pseudomonadati</taxon>
        <taxon>Acidobacteriota</taxon>
        <taxon>Holophagae</taxon>
        <taxon>Holophagales</taxon>
        <taxon>Holophagaceae</taxon>
        <taxon>Mesoterricola</taxon>
    </lineage>
</organism>
<dbReference type="PANTHER" id="PTHR24171">
    <property type="entry name" value="ANKYRIN REPEAT DOMAIN-CONTAINING PROTEIN 39-RELATED"/>
    <property type="match status" value="1"/>
</dbReference>
<dbReference type="Proteomes" id="UP001238179">
    <property type="component" value="Chromosome"/>
</dbReference>
<name>A0AA48KB25_9BACT</name>
<evidence type="ECO:0000256" key="2">
    <source>
        <dbReference type="ARBA" id="ARBA00023043"/>
    </source>
</evidence>
<evidence type="ECO:0000256" key="1">
    <source>
        <dbReference type="ARBA" id="ARBA00022737"/>
    </source>
</evidence>
<evidence type="ECO:0000256" key="4">
    <source>
        <dbReference type="SAM" id="SignalP"/>
    </source>
</evidence>
<keyword evidence="1" id="KW-0677">Repeat</keyword>
<dbReference type="AlphaFoldDB" id="A0AA48KB25"/>
<dbReference type="InterPro" id="IPR002110">
    <property type="entry name" value="Ankyrin_rpt"/>
</dbReference>
<dbReference type="Gene3D" id="1.25.40.20">
    <property type="entry name" value="Ankyrin repeat-containing domain"/>
    <property type="match status" value="1"/>
</dbReference>
<gene>
    <name evidence="5" type="ORF">METEAL_12720</name>
</gene>
<dbReference type="KEGG" id="msil:METEAL_12720"/>
<keyword evidence="2 3" id="KW-0040">ANK repeat</keyword>
<dbReference type="RefSeq" id="WP_316415005.1">
    <property type="nucleotide sequence ID" value="NZ_AP027080.1"/>
</dbReference>
<feature type="signal peptide" evidence="4">
    <location>
        <begin position="1"/>
        <end position="27"/>
    </location>
</feature>
<dbReference type="PROSITE" id="PS50297">
    <property type="entry name" value="ANK_REP_REGION"/>
    <property type="match status" value="1"/>
</dbReference>
<evidence type="ECO:0000313" key="5">
    <source>
        <dbReference type="EMBL" id="BDU72098.1"/>
    </source>
</evidence>
<accession>A0AA48KB25</accession>
<dbReference type="InterPro" id="IPR036770">
    <property type="entry name" value="Ankyrin_rpt-contain_sf"/>
</dbReference>